<reference evidence="6 7" key="1">
    <citation type="submission" date="2015-10" db="EMBL/GenBank/DDBJ databases">
        <title>Full genome of DAOMC 229536 Phialocephala scopiformis, a fungal endophyte of spruce producing the potent anti-insectan compound rugulosin.</title>
        <authorList>
            <consortium name="DOE Joint Genome Institute"/>
            <person name="Walker A.K."/>
            <person name="Frasz S.L."/>
            <person name="Seifert K.A."/>
            <person name="Miller J.D."/>
            <person name="Mondo S.J."/>
            <person name="Labutti K."/>
            <person name="Lipzen A."/>
            <person name="Dockter R."/>
            <person name="Kennedy M."/>
            <person name="Grigoriev I.V."/>
            <person name="Spatafora J.W."/>
        </authorList>
    </citation>
    <scope>NUCLEOTIDE SEQUENCE [LARGE SCALE GENOMIC DNA]</scope>
    <source>
        <strain evidence="6 7">CBS 120377</strain>
    </source>
</reference>
<dbReference type="PANTHER" id="PTHR43918">
    <property type="entry name" value="ACETYLCHOLINESTERASE"/>
    <property type="match status" value="1"/>
</dbReference>
<comment type="similarity">
    <text evidence="1 3">Belongs to the type-B carboxylesterase/lipase family.</text>
</comment>
<feature type="compositionally biased region" description="Low complexity" evidence="4">
    <location>
        <begin position="555"/>
        <end position="567"/>
    </location>
</feature>
<dbReference type="PROSITE" id="PS00122">
    <property type="entry name" value="CARBOXYLESTERASE_B_1"/>
    <property type="match status" value="1"/>
</dbReference>
<sequence length="592" mass="61668">MKLSILFTLTAAIHISATSLLLEDRQSANWTIGQQVQTTSGTVKGHPATNDSQVSEYLGIPYAQAPIGDLRFAAPVKYAGNASLNGSAFGFSCPVKQGSSSLPTIQELEAANVTAVGIQVLGILSNDDGVYGEDCLNLNVWTKPQTGEAKKAVLVWIYGGGFNSGSSSIPGYNGANIAELEDVVVVSFNYRLSILGFPGNPSTTNNLALLDQRLAVEWVRDNIANFGGDPTRITLFGQSAGGASVDFYSYAWNSDPIAAGFIPESGTVFSWGLPNSAASSASAWFTVTAALGCGNSASDPATVLSCMRKQTYTAILNAIPASTATGALLGYFGPTVDDTVVFSNYSQRTPASVPMLIGNNNYEAGLFRTEFALSGIFLSDTFWTDFNLQEFTCPTGIRANASLAAKNPTWRYRYFGVFPDMAVSSEAGTYHAAEVPIIFDTVPSSPGPTVAEVSIANYMRGAWAAFAKYPVNGLTGYGWPGYNTSQDSLVRLAYENVTGVNGINPYRYDADCVFVNVSSTNGSESPALPDLGAGVTPTGTGTVPSQTGGGGSSGTGASTGASATSTKSGGGRVEVGGWVWIGMGALVAACLL</sequence>
<dbReference type="GO" id="GO:0052689">
    <property type="term" value="F:carboxylic ester hydrolase activity"/>
    <property type="evidence" value="ECO:0007669"/>
    <property type="project" value="TreeGrafter"/>
</dbReference>
<dbReference type="OrthoDB" id="408631at2759"/>
<dbReference type="EC" id="3.1.1.-" evidence="3"/>
<dbReference type="InParanoid" id="A0A194XND7"/>
<evidence type="ECO:0000256" key="2">
    <source>
        <dbReference type="ARBA" id="ARBA00022801"/>
    </source>
</evidence>
<protein>
    <recommendedName>
        <fullName evidence="3">Carboxylic ester hydrolase</fullName>
        <ecNumber evidence="3">3.1.1.-</ecNumber>
    </recommendedName>
</protein>
<keyword evidence="7" id="KW-1185">Reference proteome</keyword>
<dbReference type="InterPro" id="IPR002018">
    <property type="entry name" value="CarbesteraseB"/>
</dbReference>
<accession>A0A194XND7</accession>
<dbReference type="InterPro" id="IPR029058">
    <property type="entry name" value="AB_hydrolase_fold"/>
</dbReference>
<gene>
    <name evidence="6" type="ORF">LY89DRAFT_729132</name>
</gene>
<evidence type="ECO:0000256" key="4">
    <source>
        <dbReference type="SAM" id="MobiDB-lite"/>
    </source>
</evidence>
<dbReference type="InterPro" id="IPR050654">
    <property type="entry name" value="AChE-related_enzymes"/>
</dbReference>
<dbReference type="RefSeq" id="XP_018075974.1">
    <property type="nucleotide sequence ID" value="XM_018219346.1"/>
</dbReference>
<evidence type="ECO:0000313" key="7">
    <source>
        <dbReference type="Proteomes" id="UP000070700"/>
    </source>
</evidence>
<dbReference type="InterPro" id="IPR019826">
    <property type="entry name" value="Carboxylesterase_B_AS"/>
</dbReference>
<dbReference type="AlphaFoldDB" id="A0A194XND7"/>
<evidence type="ECO:0000313" key="6">
    <source>
        <dbReference type="EMBL" id="KUJ21619.1"/>
    </source>
</evidence>
<dbReference type="Gene3D" id="3.40.50.1820">
    <property type="entry name" value="alpha/beta hydrolase"/>
    <property type="match status" value="2"/>
</dbReference>
<dbReference type="EMBL" id="KQ947407">
    <property type="protein sequence ID" value="KUJ21619.1"/>
    <property type="molecule type" value="Genomic_DNA"/>
</dbReference>
<dbReference type="KEGG" id="psco:LY89DRAFT_729132"/>
<organism evidence="6 7">
    <name type="scientific">Mollisia scopiformis</name>
    <name type="common">Conifer needle endophyte fungus</name>
    <name type="synonym">Phialocephala scopiformis</name>
    <dbReference type="NCBI Taxonomy" id="149040"/>
    <lineage>
        <taxon>Eukaryota</taxon>
        <taxon>Fungi</taxon>
        <taxon>Dikarya</taxon>
        <taxon>Ascomycota</taxon>
        <taxon>Pezizomycotina</taxon>
        <taxon>Leotiomycetes</taxon>
        <taxon>Helotiales</taxon>
        <taxon>Mollisiaceae</taxon>
        <taxon>Mollisia</taxon>
    </lineage>
</organism>
<feature type="region of interest" description="Disordered" evidence="4">
    <location>
        <begin position="522"/>
        <end position="570"/>
    </location>
</feature>
<feature type="chain" id="PRO_5008443902" description="Carboxylic ester hydrolase" evidence="3">
    <location>
        <begin position="18"/>
        <end position="592"/>
    </location>
</feature>
<evidence type="ECO:0000256" key="1">
    <source>
        <dbReference type="ARBA" id="ARBA00005964"/>
    </source>
</evidence>
<proteinExistence type="inferred from homology"/>
<feature type="compositionally biased region" description="Low complexity" evidence="4">
    <location>
        <begin position="532"/>
        <end position="546"/>
    </location>
</feature>
<evidence type="ECO:0000256" key="3">
    <source>
        <dbReference type="RuleBase" id="RU361235"/>
    </source>
</evidence>
<keyword evidence="3" id="KW-0732">Signal</keyword>
<dbReference type="PANTHER" id="PTHR43918:SF4">
    <property type="entry name" value="CARBOXYLIC ESTER HYDROLASE"/>
    <property type="match status" value="1"/>
</dbReference>
<keyword evidence="2 3" id="KW-0378">Hydrolase</keyword>
<feature type="domain" description="Carboxylesterase type B" evidence="5">
    <location>
        <begin position="34"/>
        <end position="370"/>
    </location>
</feature>
<name>A0A194XND7_MOLSC</name>
<dbReference type="GeneID" id="28829072"/>
<evidence type="ECO:0000259" key="5">
    <source>
        <dbReference type="Pfam" id="PF00135"/>
    </source>
</evidence>
<feature type="signal peptide" evidence="3">
    <location>
        <begin position="1"/>
        <end position="17"/>
    </location>
</feature>
<dbReference type="SUPFAM" id="SSF53474">
    <property type="entry name" value="alpha/beta-Hydrolases"/>
    <property type="match status" value="1"/>
</dbReference>
<dbReference type="Pfam" id="PF00135">
    <property type="entry name" value="COesterase"/>
    <property type="match status" value="1"/>
</dbReference>
<dbReference type="Proteomes" id="UP000070700">
    <property type="component" value="Unassembled WGS sequence"/>
</dbReference>